<evidence type="ECO:0000313" key="1">
    <source>
        <dbReference type="EMBL" id="KAL3805100.1"/>
    </source>
</evidence>
<gene>
    <name evidence="1" type="ORF">HJC23_003328</name>
</gene>
<dbReference type="Proteomes" id="UP001516023">
    <property type="component" value="Unassembled WGS sequence"/>
</dbReference>
<dbReference type="EMBL" id="JABMIG020000004">
    <property type="protein sequence ID" value="KAL3805100.1"/>
    <property type="molecule type" value="Genomic_DNA"/>
</dbReference>
<protein>
    <submittedName>
        <fullName evidence="1">Uncharacterized protein</fullName>
    </submittedName>
</protein>
<sequence>MPNLQISDKRKWDEHRTTLAGDLNVDTETPCKSEENRYLSPMNHLEWEGINGKKQLVSWLDFYGTNLSNCYYNNNCDNHDGTY</sequence>
<name>A0ABD3QXW2_9STRA</name>
<reference evidence="1 2" key="1">
    <citation type="journal article" date="2020" name="G3 (Bethesda)">
        <title>Improved Reference Genome for Cyclotella cryptica CCMP332, a Model for Cell Wall Morphogenesis, Salinity Adaptation, and Lipid Production in Diatoms (Bacillariophyta).</title>
        <authorList>
            <person name="Roberts W.R."/>
            <person name="Downey K.M."/>
            <person name="Ruck E.C."/>
            <person name="Traller J.C."/>
            <person name="Alverson A.J."/>
        </authorList>
    </citation>
    <scope>NUCLEOTIDE SEQUENCE [LARGE SCALE GENOMIC DNA]</scope>
    <source>
        <strain evidence="1 2">CCMP332</strain>
    </source>
</reference>
<proteinExistence type="predicted"/>
<keyword evidence="2" id="KW-1185">Reference proteome</keyword>
<comment type="caution">
    <text evidence="1">The sequence shown here is derived from an EMBL/GenBank/DDBJ whole genome shotgun (WGS) entry which is preliminary data.</text>
</comment>
<accession>A0ABD3QXW2</accession>
<evidence type="ECO:0000313" key="2">
    <source>
        <dbReference type="Proteomes" id="UP001516023"/>
    </source>
</evidence>
<dbReference type="AlphaFoldDB" id="A0ABD3QXW2"/>
<organism evidence="1 2">
    <name type="scientific">Cyclotella cryptica</name>
    <dbReference type="NCBI Taxonomy" id="29204"/>
    <lineage>
        <taxon>Eukaryota</taxon>
        <taxon>Sar</taxon>
        <taxon>Stramenopiles</taxon>
        <taxon>Ochrophyta</taxon>
        <taxon>Bacillariophyta</taxon>
        <taxon>Coscinodiscophyceae</taxon>
        <taxon>Thalassiosirophycidae</taxon>
        <taxon>Stephanodiscales</taxon>
        <taxon>Stephanodiscaceae</taxon>
        <taxon>Cyclotella</taxon>
    </lineage>
</organism>